<reference evidence="2" key="1">
    <citation type="submission" date="2022-06" db="EMBL/GenBank/DDBJ databases">
        <title>Genome public.</title>
        <authorList>
            <person name="Sun Q."/>
        </authorList>
    </citation>
    <scope>NUCLEOTIDE SEQUENCE</scope>
    <source>
        <strain evidence="2">CWNU-1</strain>
    </source>
</reference>
<organism evidence="2 3">
    <name type="scientific">Streptomyces albipurpureus</name>
    <dbReference type="NCBI Taxonomy" id="2897419"/>
    <lineage>
        <taxon>Bacteria</taxon>
        <taxon>Bacillati</taxon>
        <taxon>Actinomycetota</taxon>
        <taxon>Actinomycetes</taxon>
        <taxon>Kitasatosporales</taxon>
        <taxon>Streptomycetaceae</taxon>
        <taxon>Streptomyces</taxon>
    </lineage>
</organism>
<dbReference type="Proteomes" id="UP001431429">
    <property type="component" value="Unassembled WGS sequence"/>
</dbReference>
<evidence type="ECO:0000256" key="1">
    <source>
        <dbReference type="SAM" id="MobiDB-lite"/>
    </source>
</evidence>
<comment type="caution">
    <text evidence="2">The sequence shown here is derived from an EMBL/GenBank/DDBJ whole genome shotgun (WGS) entry which is preliminary data.</text>
</comment>
<accession>A0ABT0URR7</accession>
<gene>
    <name evidence="2" type="ORF">NBG84_17590</name>
</gene>
<dbReference type="EMBL" id="JAMQAW010000023">
    <property type="protein sequence ID" value="MCM2390083.1"/>
    <property type="molecule type" value="Genomic_DNA"/>
</dbReference>
<evidence type="ECO:0000313" key="2">
    <source>
        <dbReference type="EMBL" id="MCM2390083.1"/>
    </source>
</evidence>
<name>A0ABT0URR7_9ACTN</name>
<protein>
    <submittedName>
        <fullName evidence="2">Uncharacterized protein</fullName>
    </submittedName>
</protein>
<dbReference type="RefSeq" id="WP_250920425.1">
    <property type="nucleotide sequence ID" value="NZ_JAMQAW010000023.1"/>
</dbReference>
<evidence type="ECO:0000313" key="3">
    <source>
        <dbReference type="Proteomes" id="UP001431429"/>
    </source>
</evidence>
<feature type="region of interest" description="Disordered" evidence="1">
    <location>
        <begin position="1"/>
        <end position="32"/>
    </location>
</feature>
<feature type="compositionally biased region" description="Basic and acidic residues" evidence="1">
    <location>
        <begin position="8"/>
        <end position="23"/>
    </location>
</feature>
<sequence>MNGNGISHEQREGAAEAGSREHPYAPQPGDIVRDVGCRRVGQVMGHVGPRYRVRPLNGGCQWEARAHDLAPAVYSDAMSAAVAEANAQSRWGL</sequence>
<proteinExistence type="predicted"/>
<keyword evidence="3" id="KW-1185">Reference proteome</keyword>